<evidence type="ECO:0000313" key="5">
    <source>
        <dbReference type="Proteomes" id="UP000065641"/>
    </source>
</evidence>
<dbReference type="InterPro" id="IPR010982">
    <property type="entry name" value="Lambda_DNA-bd_dom_sf"/>
</dbReference>
<dbReference type="AlphaFoldDB" id="A0A0S2KBQ0"/>
<dbReference type="PROSITE" id="PS50943">
    <property type="entry name" value="HTH_CROC1"/>
    <property type="match status" value="1"/>
</dbReference>
<sequence length="103" mass="11745">MVHLRSRLAVYVRNRRGTATQREFARRTGLAQSTIMRIENEEQNVTIKTLEQLCQAFKVDVGELFPVVKPAQQYHRPTVGSEQRPMVHDSGAHTSAADKQRSK</sequence>
<name>A0A0S2KBQ0_9GAMM</name>
<gene>
    <name evidence="4" type="ORF">PS2015_852</name>
</gene>
<reference evidence="4 5" key="1">
    <citation type="submission" date="2015-11" db="EMBL/GenBank/DDBJ databases">
        <authorList>
            <person name="Zhang Y."/>
            <person name="Guo Z."/>
        </authorList>
    </citation>
    <scope>NUCLEOTIDE SEQUENCE [LARGE SCALE GENOMIC DNA]</scope>
    <source>
        <strain evidence="4 5">KCTC 32221</strain>
    </source>
</reference>
<dbReference type="InterPro" id="IPR001387">
    <property type="entry name" value="Cro/C1-type_HTH"/>
</dbReference>
<evidence type="ECO:0000313" key="4">
    <source>
        <dbReference type="EMBL" id="ALO45524.1"/>
    </source>
</evidence>
<dbReference type="OrthoDB" id="7068332at2"/>
<dbReference type="PANTHER" id="PTHR46797:SF20">
    <property type="entry name" value="BLR4304 PROTEIN"/>
    <property type="match status" value="1"/>
</dbReference>
<protein>
    <recommendedName>
        <fullName evidence="3">HTH cro/C1-type domain-containing protein</fullName>
    </recommendedName>
</protein>
<dbReference type="GO" id="GO:0003677">
    <property type="term" value="F:DNA binding"/>
    <property type="evidence" value="ECO:0007669"/>
    <property type="project" value="UniProtKB-KW"/>
</dbReference>
<dbReference type="STRING" id="1249552.PS2015_852"/>
<dbReference type="SUPFAM" id="SSF47413">
    <property type="entry name" value="lambda repressor-like DNA-binding domains"/>
    <property type="match status" value="1"/>
</dbReference>
<dbReference type="CDD" id="cd00093">
    <property type="entry name" value="HTH_XRE"/>
    <property type="match status" value="1"/>
</dbReference>
<dbReference type="EMBL" id="CP013189">
    <property type="protein sequence ID" value="ALO45524.1"/>
    <property type="molecule type" value="Genomic_DNA"/>
</dbReference>
<dbReference type="KEGG" id="pspi:PS2015_852"/>
<dbReference type="PANTHER" id="PTHR46797">
    <property type="entry name" value="HTH-TYPE TRANSCRIPTIONAL REGULATOR"/>
    <property type="match status" value="1"/>
</dbReference>
<evidence type="ECO:0000256" key="1">
    <source>
        <dbReference type="ARBA" id="ARBA00023125"/>
    </source>
</evidence>
<dbReference type="GO" id="GO:0003700">
    <property type="term" value="F:DNA-binding transcription factor activity"/>
    <property type="evidence" value="ECO:0007669"/>
    <property type="project" value="TreeGrafter"/>
</dbReference>
<dbReference type="Proteomes" id="UP000065641">
    <property type="component" value="Chromosome"/>
</dbReference>
<feature type="domain" description="HTH cro/C1-type" evidence="3">
    <location>
        <begin position="20"/>
        <end position="64"/>
    </location>
</feature>
<proteinExistence type="predicted"/>
<keyword evidence="1" id="KW-0238">DNA-binding</keyword>
<accession>A0A0S2KBQ0</accession>
<dbReference type="Pfam" id="PF13443">
    <property type="entry name" value="HTH_26"/>
    <property type="match status" value="1"/>
</dbReference>
<feature type="region of interest" description="Disordered" evidence="2">
    <location>
        <begin position="75"/>
        <end position="103"/>
    </location>
</feature>
<feature type="compositionally biased region" description="Basic and acidic residues" evidence="2">
    <location>
        <begin position="85"/>
        <end position="103"/>
    </location>
</feature>
<evidence type="ECO:0000256" key="2">
    <source>
        <dbReference type="SAM" id="MobiDB-lite"/>
    </source>
</evidence>
<keyword evidence="5" id="KW-1185">Reference proteome</keyword>
<dbReference type="GO" id="GO:0005829">
    <property type="term" value="C:cytosol"/>
    <property type="evidence" value="ECO:0007669"/>
    <property type="project" value="TreeGrafter"/>
</dbReference>
<dbReference type="RefSeq" id="WP_058021055.1">
    <property type="nucleotide sequence ID" value="NZ_CP013189.1"/>
</dbReference>
<organism evidence="4 5">
    <name type="scientific">Pseudohongiella spirulinae</name>
    <dbReference type="NCBI Taxonomy" id="1249552"/>
    <lineage>
        <taxon>Bacteria</taxon>
        <taxon>Pseudomonadati</taxon>
        <taxon>Pseudomonadota</taxon>
        <taxon>Gammaproteobacteria</taxon>
        <taxon>Pseudomonadales</taxon>
        <taxon>Pseudohongiellaceae</taxon>
        <taxon>Pseudohongiella</taxon>
    </lineage>
</organism>
<evidence type="ECO:0000259" key="3">
    <source>
        <dbReference type="PROSITE" id="PS50943"/>
    </source>
</evidence>
<dbReference type="InterPro" id="IPR050807">
    <property type="entry name" value="TransReg_Diox_bact_type"/>
</dbReference>
<dbReference type="SMART" id="SM00530">
    <property type="entry name" value="HTH_XRE"/>
    <property type="match status" value="1"/>
</dbReference>
<dbReference type="Gene3D" id="1.10.260.40">
    <property type="entry name" value="lambda repressor-like DNA-binding domains"/>
    <property type="match status" value="1"/>
</dbReference>